<evidence type="ECO:0000313" key="6">
    <source>
        <dbReference type="Proteomes" id="UP001551658"/>
    </source>
</evidence>
<proteinExistence type="predicted"/>
<evidence type="ECO:0000256" key="1">
    <source>
        <dbReference type="ARBA" id="ARBA00001968"/>
    </source>
</evidence>
<dbReference type="Pfam" id="PF13359">
    <property type="entry name" value="DDE_Tnp_4"/>
    <property type="match status" value="1"/>
</dbReference>
<reference evidence="5 6" key="1">
    <citation type="submission" date="2024-06" db="EMBL/GenBank/DDBJ databases">
        <title>The Natural Products Discovery Center: Release of the First 8490 Sequenced Strains for Exploring Actinobacteria Biosynthetic Diversity.</title>
        <authorList>
            <person name="Kalkreuter E."/>
            <person name="Kautsar S.A."/>
            <person name="Yang D."/>
            <person name="Bader C.D."/>
            <person name="Teijaro C.N."/>
            <person name="Fluegel L."/>
            <person name="Davis C.M."/>
            <person name="Simpson J.R."/>
            <person name="Lauterbach L."/>
            <person name="Steele A.D."/>
            <person name="Gui C."/>
            <person name="Meng S."/>
            <person name="Li G."/>
            <person name="Viehrig K."/>
            <person name="Ye F."/>
            <person name="Su P."/>
            <person name="Kiefer A.F."/>
            <person name="Nichols A."/>
            <person name="Cepeda A.J."/>
            <person name="Yan W."/>
            <person name="Fan B."/>
            <person name="Jiang Y."/>
            <person name="Adhikari A."/>
            <person name="Zheng C.-J."/>
            <person name="Schuster L."/>
            <person name="Cowan T.M."/>
            <person name="Smanski M.J."/>
            <person name="Chevrette M.G."/>
            <person name="De Carvalho L.P.S."/>
            <person name="Shen B."/>
        </authorList>
    </citation>
    <scope>NUCLEOTIDE SEQUENCE [LARGE SCALE GENOMIC DNA]</scope>
    <source>
        <strain evidence="5 6">NPDC050671</strain>
    </source>
</reference>
<name>A0ABV3FDA6_9NOCA</name>
<comment type="cofactor">
    <cofactor evidence="1">
        <name>a divalent metal cation</name>
        <dbReference type="ChEBI" id="CHEBI:60240"/>
    </cofactor>
</comment>
<keyword evidence="6" id="KW-1185">Reference proteome</keyword>
<dbReference type="InterPro" id="IPR027806">
    <property type="entry name" value="HARBI1_dom"/>
</dbReference>
<evidence type="ECO:0000313" key="5">
    <source>
        <dbReference type="EMBL" id="MEV0365699.1"/>
    </source>
</evidence>
<accession>A0ABV3FDA6</accession>
<sequence length="92" mass="10369">MTLRLDATETQVRRPAAHRPGRRAFVSGKKNLNTVKTTIISDAAGRTLWVGAPRPGRQDDQTKIKTEGIDDLLDHHPRVRMLVDAAYRGLRR</sequence>
<evidence type="ECO:0000259" key="4">
    <source>
        <dbReference type="Pfam" id="PF13359"/>
    </source>
</evidence>
<gene>
    <name evidence="5" type="ORF">AB0H72_23665</name>
</gene>
<keyword evidence="2" id="KW-0479">Metal-binding</keyword>
<feature type="region of interest" description="Disordered" evidence="3">
    <location>
        <begin position="1"/>
        <end position="20"/>
    </location>
</feature>
<protein>
    <submittedName>
        <fullName evidence="5">Transposase family protein</fullName>
    </submittedName>
</protein>
<comment type="caution">
    <text evidence="5">The sequence shown here is derived from an EMBL/GenBank/DDBJ whole genome shotgun (WGS) entry which is preliminary data.</text>
</comment>
<dbReference type="RefSeq" id="WP_357982479.1">
    <property type="nucleotide sequence ID" value="NZ_JBFAIH010000015.1"/>
</dbReference>
<feature type="domain" description="DDE Tnp4" evidence="4">
    <location>
        <begin position="5"/>
        <end position="89"/>
    </location>
</feature>
<dbReference type="Proteomes" id="UP001551658">
    <property type="component" value="Unassembled WGS sequence"/>
</dbReference>
<evidence type="ECO:0000256" key="2">
    <source>
        <dbReference type="ARBA" id="ARBA00022723"/>
    </source>
</evidence>
<organism evidence="5 6">
    <name type="scientific">Nocardia fusca</name>
    <dbReference type="NCBI Taxonomy" id="941183"/>
    <lineage>
        <taxon>Bacteria</taxon>
        <taxon>Bacillati</taxon>
        <taxon>Actinomycetota</taxon>
        <taxon>Actinomycetes</taxon>
        <taxon>Mycobacteriales</taxon>
        <taxon>Nocardiaceae</taxon>
        <taxon>Nocardia</taxon>
    </lineage>
</organism>
<evidence type="ECO:0000256" key="3">
    <source>
        <dbReference type="SAM" id="MobiDB-lite"/>
    </source>
</evidence>
<dbReference type="EMBL" id="JBFAIH010000015">
    <property type="protein sequence ID" value="MEV0365699.1"/>
    <property type="molecule type" value="Genomic_DNA"/>
</dbReference>